<feature type="disulfide bond" evidence="9">
    <location>
        <begin position="62"/>
        <end position="72"/>
    </location>
</feature>
<dbReference type="FunFam" id="3.10.250.10:FF:000002">
    <property type="entry name" value="Scavenger receptor cysteine-rich type 1 protein M130"/>
    <property type="match status" value="1"/>
</dbReference>
<evidence type="ECO:0000256" key="7">
    <source>
        <dbReference type="ARBA" id="ARBA00023157"/>
    </source>
</evidence>
<protein>
    <submittedName>
        <fullName evidence="11">DMBT1 protein</fullName>
    </submittedName>
</protein>
<evidence type="ECO:0000256" key="1">
    <source>
        <dbReference type="ARBA" id="ARBA00004167"/>
    </source>
</evidence>
<comment type="caution">
    <text evidence="9">Lacks conserved residue(s) required for the propagation of feature annotation.</text>
</comment>
<feature type="non-terminal residue" evidence="11">
    <location>
        <position position="166"/>
    </location>
</feature>
<dbReference type="Proteomes" id="UP000657035">
    <property type="component" value="Unassembled WGS sequence"/>
</dbReference>
<name>A0A851QFR6_ANHAN</name>
<dbReference type="OrthoDB" id="536948at2759"/>
<dbReference type="InterPro" id="IPR036772">
    <property type="entry name" value="SRCR-like_dom_sf"/>
</dbReference>
<dbReference type="PRINTS" id="PR00258">
    <property type="entry name" value="SPERACTRCPTR"/>
</dbReference>
<keyword evidence="8" id="KW-0325">Glycoprotein</keyword>
<evidence type="ECO:0000256" key="3">
    <source>
        <dbReference type="ARBA" id="ARBA00022729"/>
    </source>
</evidence>
<dbReference type="SMART" id="SM00202">
    <property type="entry name" value="SR"/>
    <property type="match status" value="1"/>
</dbReference>
<evidence type="ECO:0000259" key="10">
    <source>
        <dbReference type="PROSITE" id="PS50287"/>
    </source>
</evidence>
<comment type="caution">
    <text evidence="11">The sequence shown here is derived from an EMBL/GenBank/DDBJ whole genome shotgun (WGS) entry which is preliminary data.</text>
</comment>
<evidence type="ECO:0000313" key="11">
    <source>
        <dbReference type="EMBL" id="NXC78510.1"/>
    </source>
</evidence>
<evidence type="ECO:0000256" key="2">
    <source>
        <dbReference type="ARBA" id="ARBA00022692"/>
    </source>
</evidence>
<gene>
    <name evidence="11" type="primary">Dmbt1_10</name>
    <name evidence="11" type="ORF">ANHANH_R04472</name>
</gene>
<dbReference type="AlphaFoldDB" id="A0A851QFR6"/>
<keyword evidence="6" id="KW-0472">Membrane</keyword>
<dbReference type="PROSITE" id="PS50287">
    <property type="entry name" value="SRCR_2"/>
    <property type="match status" value="2"/>
</dbReference>
<dbReference type="PANTHER" id="PTHR48071:SF24">
    <property type="entry name" value="DELETED IN MALIGNANT BRAIN TUMORS 1 PROTEIN-LIKE"/>
    <property type="match status" value="1"/>
</dbReference>
<feature type="domain" description="SRCR" evidence="10">
    <location>
        <begin position="1"/>
        <end position="93"/>
    </location>
</feature>
<dbReference type="EMBL" id="WBMU01007290">
    <property type="protein sequence ID" value="NXC78510.1"/>
    <property type="molecule type" value="Genomic_DNA"/>
</dbReference>
<dbReference type="Pfam" id="PF00530">
    <property type="entry name" value="SRCR"/>
    <property type="match status" value="2"/>
</dbReference>
<evidence type="ECO:0000256" key="8">
    <source>
        <dbReference type="ARBA" id="ARBA00023180"/>
    </source>
</evidence>
<proteinExistence type="predicted"/>
<evidence type="ECO:0000256" key="6">
    <source>
        <dbReference type="ARBA" id="ARBA00023136"/>
    </source>
</evidence>
<keyword evidence="2" id="KW-0812">Transmembrane</keyword>
<reference evidence="11" key="1">
    <citation type="submission" date="2019-09" db="EMBL/GenBank/DDBJ databases">
        <title>Bird 10,000 Genomes (B10K) Project - Family phase.</title>
        <authorList>
            <person name="Zhang G."/>
        </authorList>
    </citation>
    <scope>NUCLEOTIDE SEQUENCE</scope>
    <source>
        <strain evidence="11">B10K-CU-031-38</strain>
    </source>
</reference>
<keyword evidence="4" id="KW-0677">Repeat</keyword>
<accession>A0A851QFR6</accession>
<keyword evidence="7 9" id="KW-1015">Disulfide bond</keyword>
<dbReference type="GO" id="GO:0004252">
    <property type="term" value="F:serine-type endopeptidase activity"/>
    <property type="evidence" value="ECO:0007669"/>
    <property type="project" value="TreeGrafter"/>
</dbReference>
<keyword evidence="5" id="KW-1133">Transmembrane helix</keyword>
<dbReference type="InterPro" id="IPR001190">
    <property type="entry name" value="SRCR"/>
</dbReference>
<feature type="disulfide bond" evidence="9">
    <location>
        <begin position="18"/>
        <end position="82"/>
    </location>
</feature>
<feature type="non-terminal residue" evidence="11">
    <location>
        <position position="1"/>
    </location>
</feature>
<comment type="subcellular location">
    <subcellularLocation>
        <location evidence="1">Membrane</location>
        <topology evidence="1">Single-pass membrane protein</topology>
    </subcellularLocation>
</comment>
<dbReference type="SUPFAM" id="SSF56487">
    <property type="entry name" value="SRCR-like"/>
    <property type="match status" value="2"/>
</dbReference>
<organism evidence="11 12">
    <name type="scientific">Anhinga anhinga</name>
    <name type="common">Anhinga</name>
    <name type="synonym">Plotus anhinga</name>
    <dbReference type="NCBI Taxonomy" id="56067"/>
    <lineage>
        <taxon>Eukaryota</taxon>
        <taxon>Metazoa</taxon>
        <taxon>Chordata</taxon>
        <taxon>Craniata</taxon>
        <taxon>Vertebrata</taxon>
        <taxon>Euteleostomi</taxon>
        <taxon>Archelosauria</taxon>
        <taxon>Archosauria</taxon>
        <taxon>Dinosauria</taxon>
        <taxon>Saurischia</taxon>
        <taxon>Theropoda</taxon>
        <taxon>Coelurosauria</taxon>
        <taxon>Aves</taxon>
        <taxon>Neognathae</taxon>
        <taxon>Neoaves</taxon>
        <taxon>Aequornithes</taxon>
        <taxon>Suliformes</taxon>
        <taxon>Anhingidae</taxon>
        <taxon>Anhinga</taxon>
    </lineage>
</organism>
<dbReference type="PANTHER" id="PTHR48071">
    <property type="entry name" value="SRCR DOMAIN-CONTAINING PROTEIN"/>
    <property type="match status" value="1"/>
</dbReference>
<evidence type="ECO:0000313" key="12">
    <source>
        <dbReference type="Proteomes" id="UP000657035"/>
    </source>
</evidence>
<evidence type="ECO:0000256" key="4">
    <source>
        <dbReference type="ARBA" id="ARBA00022737"/>
    </source>
</evidence>
<keyword evidence="12" id="KW-1185">Reference proteome</keyword>
<dbReference type="FunFam" id="3.10.250.10:FF:000016">
    <property type="entry name" value="Scavenger receptor cysteine-rich protein type 12"/>
    <property type="match status" value="1"/>
</dbReference>
<evidence type="ECO:0000256" key="9">
    <source>
        <dbReference type="PROSITE-ProRule" id="PRU00196"/>
    </source>
</evidence>
<dbReference type="GO" id="GO:0005886">
    <property type="term" value="C:plasma membrane"/>
    <property type="evidence" value="ECO:0007669"/>
    <property type="project" value="TreeGrafter"/>
</dbReference>
<sequence>HCAGRVEVKHEGQWGTVCDDYWGMDDAAVVCNQLGCGAALGAPQYGHFGPGSDPIWMDNVECHGNESALSDCGHSGWGQHNCGHAEDAGVICTEVLQFLGCLVSLRAGAWMLSPGPASATSLRLVGGESQCDGRVEIFHGGTWGRVLDEQWDLEEASVVCRQLQCG</sequence>
<dbReference type="GO" id="GO:0031638">
    <property type="term" value="P:zymogen activation"/>
    <property type="evidence" value="ECO:0007669"/>
    <property type="project" value="TreeGrafter"/>
</dbReference>
<dbReference type="Gene3D" id="3.10.250.10">
    <property type="entry name" value="SRCR-like domain"/>
    <property type="match status" value="2"/>
</dbReference>
<keyword evidence="3" id="KW-0732">Signal</keyword>
<evidence type="ECO:0000256" key="5">
    <source>
        <dbReference type="ARBA" id="ARBA00022989"/>
    </source>
</evidence>
<feature type="disulfide bond" evidence="9">
    <location>
        <begin position="31"/>
        <end position="92"/>
    </location>
</feature>
<feature type="domain" description="SRCR" evidence="10">
    <location>
        <begin position="122"/>
        <end position="166"/>
    </location>
</feature>